<evidence type="ECO:0000256" key="1">
    <source>
        <dbReference type="SAM" id="Phobius"/>
    </source>
</evidence>
<gene>
    <name evidence="2" type="ORF">DEVEQU_00164</name>
</gene>
<dbReference type="EMBL" id="UZWD01000004">
    <property type="protein sequence ID" value="VDS03044.1"/>
    <property type="molecule type" value="Genomic_DNA"/>
</dbReference>
<name>A0A3S4C991_9HYPH</name>
<feature type="transmembrane region" description="Helical" evidence="1">
    <location>
        <begin position="46"/>
        <end position="75"/>
    </location>
</feature>
<evidence type="ECO:0000313" key="2">
    <source>
        <dbReference type="EMBL" id="VDS03044.1"/>
    </source>
</evidence>
<accession>A0A3S4C991</accession>
<feature type="transmembrane region" description="Helical" evidence="1">
    <location>
        <begin position="100"/>
        <end position="125"/>
    </location>
</feature>
<evidence type="ECO:0000313" key="3">
    <source>
        <dbReference type="Proteomes" id="UP000268844"/>
    </source>
</evidence>
<proteinExistence type="predicted"/>
<protein>
    <recommendedName>
        <fullName evidence="4">DUF2189 domain-containing protein</fullName>
    </recommendedName>
</protein>
<dbReference type="AlphaFoldDB" id="A0A3S4C991"/>
<sequence length="145" mass="15373">MFGALLVFIMVVWLKAAALLYALTFGLSPIPAGEILVRASTDTRVLTFLLAGNAIGAGLAALVFCISVAGIPYLLDKDVDFITAATTSIRAVMQNKGPMVVWAIILAVMLLGSVATGFLGLLVALPVAGHTTWHLYRRMVEDQAQ</sequence>
<keyword evidence="1" id="KW-1133">Transmembrane helix</keyword>
<keyword evidence="1" id="KW-0812">Transmembrane</keyword>
<dbReference type="Pfam" id="PF09955">
    <property type="entry name" value="DUF2189"/>
    <property type="match status" value="1"/>
</dbReference>
<reference evidence="2 3" key="1">
    <citation type="submission" date="2018-12" db="EMBL/GenBank/DDBJ databases">
        <authorList>
            <person name="Criscuolo A."/>
        </authorList>
    </citation>
    <scope>NUCLEOTIDE SEQUENCE [LARGE SCALE GENOMIC DNA]</scope>
    <source>
        <strain evidence="2">ACIP1116281</strain>
    </source>
</reference>
<organism evidence="2 3">
    <name type="scientific">Devosia equisanguinis</name>
    <dbReference type="NCBI Taxonomy" id="2490941"/>
    <lineage>
        <taxon>Bacteria</taxon>
        <taxon>Pseudomonadati</taxon>
        <taxon>Pseudomonadota</taxon>
        <taxon>Alphaproteobacteria</taxon>
        <taxon>Hyphomicrobiales</taxon>
        <taxon>Devosiaceae</taxon>
        <taxon>Devosia</taxon>
    </lineage>
</organism>
<keyword evidence="1" id="KW-0472">Membrane</keyword>
<evidence type="ECO:0008006" key="4">
    <source>
        <dbReference type="Google" id="ProtNLM"/>
    </source>
</evidence>
<keyword evidence="3" id="KW-1185">Reference proteome</keyword>
<dbReference type="Proteomes" id="UP000268844">
    <property type="component" value="Unassembled WGS sequence"/>
</dbReference>
<dbReference type="InterPro" id="IPR018692">
    <property type="entry name" value="DUF2189"/>
</dbReference>